<feature type="transmembrane region" description="Helical" evidence="18">
    <location>
        <begin position="7"/>
        <end position="24"/>
    </location>
</feature>
<evidence type="ECO:0000256" key="6">
    <source>
        <dbReference type="ARBA" id="ARBA00022448"/>
    </source>
</evidence>
<dbReference type="EMBL" id="MN792849">
    <property type="protein sequence ID" value="QNK04395.1"/>
    <property type="molecule type" value="Genomic_DNA"/>
</dbReference>
<keyword evidence="8 18" id="KW-0812">Transmembrane</keyword>
<evidence type="ECO:0000256" key="4">
    <source>
        <dbReference type="ARBA" id="ARBA00012944"/>
    </source>
</evidence>
<evidence type="ECO:0000256" key="13">
    <source>
        <dbReference type="ARBA" id="ARBA00023027"/>
    </source>
</evidence>
<keyword evidence="12 18" id="KW-1133">Transmembrane helix</keyword>
<feature type="transmembrane region" description="Helical" evidence="18">
    <location>
        <begin position="194"/>
        <end position="212"/>
    </location>
</feature>
<name>A0A7G8QC87_9CRUS</name>
<feature type="transmembrane region" description="Helical" evidence="18">
    <location>
        <begin position="143"/>
        <end position="163"/>
    </location>
</feature>
<comment type="similarity">
    <text evidence="3 18">Belongs to the complex I subunit 2 family.</text>
</comment>
<dbReference type="GeneID" id="60461540"/>
<protein>
    <recommendedName>
        <fullName evidence="5 18">NADH-ubiquinone oxidoreductase chain 2</fullName>
        <ecNumber evidence="4 18">7.1.1.2</ecNumber>
    </recommendedName>
</protein>
<keyword evidence="16 18" id="KW-0472">Membrane</keyword>
<evidence type="ECO:0000256" key="8">
    <source>
        <dbReference type="ARBA" id="ARBA00022692"/>
    </source>
</evidence>
<dbReference type="AlphaFoldDB" id="A0A7G8QC87"/>
<feature type="transmembrane region" description="Helical" evidence="18">
    <location>
        <begin position="62"/>
        <end position="83"/>
    </location>
</feature>
<keyword evidence="9 18" id="KW-0999">Mitochondrion inner membrane</keyword>
<feature type="transmembrane region" description="Helical" evidence="18">
    <location>
        <begin position="232"/>
        <end position="251"/>
    </location>
</feature>
<evidence type="ECO:0000256" key="10">
    <source>
        <dbReference type="ARBA" id="ARBA00022967"/>
    </source>
</evidence>
<dbReference type="GO" id="GO:0008137">
    <property type="term" value="F:NADH dehydrogenase (ubiquinone) activity"/>
    <property type="evidence" value="ECO:0007669"/>
    <property type="project" value="UniProtKB-EC"/>
</dbReference>
<evidence type="ECO:0000256" key="7">
    <source>
        <dbReference type="ARBA" id="ARBA00022660"/>
    </source>
</evidence>
<geneLocation type="mitochondrion" evidence="20"/>
<keyword evidence="11 18" id="KW-0249">Electron transport</keyword>
<feature type="transmembrane region" description="Helical" evidence="18">
    <location>
        <begin position="305"/>
        <end position="321"/>
    </location>
</feature>
<comment type="subcellular location">
    <subcellularLocation>
        <location evidence="2 18">Mitochondrion inner membrane</location>
        <topology evidence="2 18">Multi-pass membrane protein</topology>
    </subcellularLocation>
</comment>
<dbReference type="CTD" id="4536"/>
<feature type="domain" description="NADH:quinone oxidoreductase/Mrp antiporter transmembrane" evidence="19">
    <location>
        <begin position="26"/>
        <end position="275"/>
    </location>
</feature>
<dbReference type="PANTHER" id="PTHR46552">
    <property type="entry name" value="NADH-UBIQUINONE OXIDOREDUCTASE CHAIN 2"/>
    <property type="match status" value="1"/>
</dbReference>
<evidence type="ECO:0000256" key="5">
    <source>
        <dbReference type="ARBA" id="ARBA00021008"/>
    </source>
</evidence>
<evidence type="ECO:0000256" key="12">
    <source>
        <dbReference type="ARBA" id="ARBA00022989"/>
    </source>
</evidence>
<reference evidence="20" key="1">
    <citation type="submission" date="2019-12" db="EMBL/GenBank/DDBJ databases">
        <authorList>
            <person name="Dunlop J."/>
            <person name="Grau J.H."/>
            <person name="Gjerde B."/>
            <person name="Meixner M."/>
            <person name="Tappe D."/>
        </authorList>
    </citation>
    <scope>NUCLEOTIDE SEQUENCE</scope>
</reference>
<comment type="function">
    <text evidence="1">Core subunit of the mitochondrial membrane respiratory chain NADH dehydrogenase (Complex I) that is believed to belong to the minimal assembly required for catalysis. Complex I functions in the transfer of electrons from NADH to the respiratory chain. The immediate electron acceptor for the enzyme is believed to be ubiquinone.</text>
</comment>
<evidence type="ECO:0000259" key="19">
    <source>
        <dbReference type="Pfam" id="PF00361"/>
    </source>
</evidence>
<dbReference type="PRINTS" id="PR01436">
    <property type="entry name" value="NADHDHGNASE2"/>
</dbReference>
<organism evidence="20">
    <name type="scientific">Linguatula arctica</name>
    <dbReference type="NCBI Taxonomy" id="1346601"/>
    <lineage>
        <taxon>Eukaryota</taxon>
        <taxon>Metazoa</taxon>
        <taxon>Ecdysozoa</taxon>
        <taxon>Arthropoda</taxon>
        <taxon>Crustacea</taxon>
        <taxon>Oligostraca</taxon>
        <taxon>Ichthyostraca</taxon>
        <taxon>Pentastomida</taxon>
        <taxon>Porocephalida</taxon>
        <taxon>Linguatulidae</taxon>
        <taxon>Linguatula</taxon>
    </lineage>
</organism>
<dbReference type="RefSeq" id="YP_009975053.1">
    <property type="nucleotide sequence ID" value="NC_051998.1"/>
</dbReference>
<dbReference type="PANTHER" id="PTHR46552:SF1">
    <property type="entry name" value="NADH-UBIQUINONE OXIDOREDUCTASE CHAIN 2"/>
    <property type="match status" value="1"/>
</dbReference>
<proteinExistence type="inferred from homology"/>
<gene>
    <name evidence="20" type="primary">ND2</name>
</gene>
<dbReference type="Pfam" id="PF00361">
    <property type="entry name" value="Proton_antipo_M"/>
    <property type="match status" value="1"/>
</dbReference>
<evidence type="ECO:0000256" key="3">
    <source>
        <dbReference type="ARBA" id="ARBA00007012"/>
    </source>
</evidence>
<dbReference type="GO" id="GO:0006120">
    <property type="term" value="P:mitochondrial electron transport, NADH to ubiquinone"/>
    <property type="evidence" value="ECO:0007669"/>
    <property type="project" value="InterPro"/>
</dbReference>
<keyword evidence="13 18" id="KW-0520">NAD</keyword>
<feature type="transmembrane region" description="Helical" evidence="18">
    <location>
        <begin position="118"/>
        <end position="137"/>
    </location>
</feature>
<comment type="catalytic activity">
    <reaction evidence="17 18">
        <text>a ubiquinone + NADH + 5 H(+)(in) = a ubiquinol + NAD(+) + 4 H(+)(out)</text>
        <dbReference type="Rhea" id="RHEA:29091"/>
        <dbReference type="Rhea" id="RHEA-COMP:9565"/>
        <dbReference type="Rhea" id="RHEA-COMP:9566"/>
        <dbReference type="ChEBI" id="CHEBI:15378"/>
        <dbReference type="ChEBI" id="CHEBI:16389"/>
        <dbReference type="ChEBI" id="CHEBI:17976"/>
        <dbReference type="ChEBI" id="CHEBI:57540"/>
        <dbReference type="ChEBI" id="CHEBI:57945"/>
        <dbReference type="EC" id="7.1.1.2"/>
    </reaction>
</comment>
<evidence type="ECO:0000256" key="1">
    <source>
        <dbReference type="ARBA" id="ARBA00003257"/>
    </source>
</evidence>
<feature type="transmembrane region" description="Helical" evidence="18">
    <location>
        <begin position="263"/>
        <end position="284"/>
    </location>
</feature>
<keyword evidence="7 18" id="KW-0679">Respiratory chain</keyword>
<accession>A0A7G8QC87</accession>
<evidence type="ECO:0000313" key="20">
    <source>
        <dbReference type="EMBL" id="QNK04395.1"/>
    </source>
</evidence>
<evidence type="ECO:0000256" key="17">
    <source>
        <dbReference type="ARBA" id="ARBA00049551"/>
    </source>
</evidence>
<evidence type="ECO:0000256" key="16">
    <source>
        <dbReference type="ARBA" id="ARBA00023136"/>
    </source>
</evidence>
<dbReference type="InterPro" id="IPR001750">
    <property type="entry name" value="ND/Mrp_TM"/>
</dbReference>
<keyword evidence="14 18" id="KW-0830">Ubiquinone</keyword>
<evidence type="ECO:0000256" key="9">
    <source>
        <dbReference type="ARBA" id="ARBA00022792"/>
    </source>
</evidence>
<keyword evidence="10 18" id="KW-1278">Translocase</keyword>
<evidence type="ECO:0000256" key="2">
    <source>
        <dbReference type="ARBA" id="ARBA00004448"/>
    </source>
</evidence>
<keyword evidence="6" id="KW-0813">Transport</keyword>
<evidence type="ECO:0000256" key="14">
    <source>
        <dbReference type="ARBA" id="ARBA00023075"/>
    </source>
</evidence>
<evidence type="ECO:0000256" key="11">
    <source>
        <dbReference type="ARBA" id="ARBA00022982"/>
    </source>
</evidence>
<evidence type="ECO:0000256" key="18">
    <source>
        <dbReference type="RuleBase" id="RU003403"/>
    </source>
</evidence>
<comment type="function">
    <text evidence="18">Core subunit of the mitochondrial membrane respiratory chain NADH dehydrogenase (Complex I) which catalyzes electron transfer from NADH through the respiratory chain, using ubiquinone as an electron acceptor. Essential for the catalytic activity and assembly of complex I.</text>
</comment>
<dbReference type="GO" id="GO:0005743">
    <property type="term" value="C:mitochondrial inner membrane"/>
    <property type="evidence" value="ECO:0007669"/>
    <property type="project" value="UniProtKB-SubCell"/>
</dbReference>
<dbReference type="EC" id="7.1.1.2" evidence="4 18"/>
<sequence>MSSIYCIYHTIFLPLLISSTVITLSASSWLVMWLSLEINLITFLPILSFPESQFFSQSSMKYFLVQSSSSMLFLFLLIFFSPLPSSSSFLYPLISLIMIMKSGTIPLHSWFISISNNISWPSLTLLLTWQKLAPIFILSLLDIPYFLLTLALVNSILGAISGLTTQMTRLILAYSSLSHMGWILSSMPFSSTGWIFYFTIYSLNTILCLIVFSHTNSFSLNLPSLSTKTKILKLATLLNLAGLPPLSGFTIKWFTLNLIPTNFLMVSMTLISSSAMTLIFYLKLSFSSLFSSFPSNKPISSDPSPLPYLFFPLFILPTLIYF</sequence>
<keyword evidence="15 18" id="KW-0496">Mitochondrion</keyword>
<evidence type="ECO:0000256" key="15">
    <source>
        <dbReference type="ARBA" id="ARBA00023128"/>
    </source>
</evidence>
<dbReference type="InterPro" id="IPR003917">
    <property type="entry name" value="NADH_UbQ_OxRdtase_chain2"/>
</dbReference>
<dbReference type="InterPro" id="IPR050175">
    <property type="entry name" value="Complex_I_Subunit_2"/>
</dbReference>